<feature type="domain" description="M23ase beta-sheet core" evidence="2">
    <location>
        <begin position="177"/>
        <end position="273"/>
    </location>
</feature>
<gene>
    <name evidence="3" type="ORF">A3I92_02500</name>
</gene>
<organism evidence="3 4">
    <name type="scientific">Candidatus Yanofskybacteria bacterium RIFCSPLOWO2_02_FULL_43_10b</name>
    <dbReference type="NCBI Taxonomy" id="1802704"/>
    <lineage>
        <taxon>Bacteria</taxon>
        <taxon>Candidatus Yanofskyibacteriota</taxon>
    </lineage>
</organism>
<name>A0A1F8H5B0_9BACT</name>
<keyword evidence="1" id="KW-0732">Signal</keyword>
<dbReference type="EMBL" id="MGKS01000003">
    <property type="protein sequence ID" value="OGN32802.1"/>
    <property type="molecule type" value="Genomic_DNA"/>
</dbReference>
<dbReference type="GO" id="GO:0004222">
    <property type="term" value="F:metalloendopeptidase activity"/>
    <property type="evidence" value="ECO:0007669"/>
    <property type="project" value="TreeGrafter"/>
</dbReference>
<feature type="signal peptide" evidence="1">
    <location>
        <begin position="1"/>
        <end position="19"/>
    </location>
</feature>
<feature type="chain" id="PRO_5009535737" description="M23ase beta-sheet core domain-containing protein" evidence="1">
    <location>
        <begin position="20"/>
        <end position="285"/>
    </location>
</feature>
<dbReference type="PANTHER" id="PTHR21666:SF270">
    <property type="entry name" value="MUREIN HYDROLASE ACTIVATOR ENVC"/>
    <property type="match status" value="1"/>
</dbReference>
<evidence type="ECO:0000313" key="4">
    <source>
        <dbReference type="Proteomes" id="UP000177676"/>
    </source>
</evidence>
<dbReference type="SUPFAM" id="SSF51261">
    <property type="entry name" value="Duplicated hybrid motif"/>
    <property type="match status" value="1"/>
</dbReference>
<reference evidence="3 4" key="1">
    <citation type="journal article" date="2016" name="Nat. Commun.">
        <title>Thousands of microbial genomes shed light on interconnected biogeochemical processes in an aquifer system.</title>
        <authorList>
            <person name="Anantharaman K."/>
            <person name="Brown C.T."/>
            <person name="Hug L.A."/>
            <person name="Sharon I."/>
            <person name="Castelle C.J."/>
            <person name="Probst A.J."/>
            <person name="Thomas B.C."/>
            <person name="Singh A."/>
            <person name="Wilkins M.J."/>
            <person name="Karaoz U."/>
            <person name="Brodie E.L."/>
            <person name="Williams K.H."/>
            <person name="Hubbard S.S."/>
            <person name="Banfield J.F."/>
        </authorList>
    </citation>
    <scope>NUCLEOTIDE SEQUENCE [LARGE SCALE GENOMIC DNA]</scope>
</reference>
<evidence type="ECO:0000259" key="2">
    <source>
        <dbReference type="Pfam" id="PF01551"/>
    </source>
</evidence>
<sequence length="285" mass="31886">MKRIIFALAALLVALDAGAQSLKILSKEVKQGELLVVRVNPGWQLPTACILVEWKKVGNQEYRLNNYGYAFIGVPLDVRQGKYRIRLVECGRRVMQSRDVDEFEVSSDKFPVTRTGGMSGKSSRPRKIIELRAIKNAFSGINQLQPDLTGGLRYLDPLSSRDVIDPYGRIYLGSRKGHYGVDFRTSIGTSVASVNRGVVVLVANDYSKEGNMVIISHGLGIFAVYMHLSRIDVEQGELIERGRIIGLSGDTGAGVREPHLHFNIKIYKDYIDPLKFIDTINRYLD</sequence>
<dbReference type="CDD" id="cd12797">
    <property type="entry name" value="M23_peptidase"/>
    <property type="match status" value="1"/>
</dbReference>
<comment type="caution">
    <text evidence="3">The sequence shown here is derived from an EMBL/GenBank/DDBJ whole genome shotgun (WGS) entry which is preliminary data.</text>
</comment>
<dbReference type="InterPro" id="IPR016047">
    <property type="entry name" value="M23ase_b-sheet_dom"/>
</dbReference>
<accession>A0A1F8H5B0</accession>
<dbReference type="Pfam" id="PF01551">
    <property type="entry name" value="Peptidase_M23"/>
    <property type="match status" value="1"/>
</dbReference>
<dbReference type="InterPro" id="IPR011055">
    <property type="entry name" value="Dup_hybrid_motif"/>
</dbReference>
<dbReference type="Gene3D" id="2.70.70.10">
    <property type="entry name" value="Glucose Permease (Domain IIA)"/>
    <property type="match status" value="1"/>
</dbReference>
<protein>
    <recommendedName>
        <fullName evidence="2">M23ase beta-sheet core domain-containing protein</fullName>
    </recommendedName>
</protein>
<dbReference type="PANTHER" id="PTHR21666">
    <property type="entry name" value="PEPTIDASE-RELATED"/>
    <property type="match status" value="1"/>
</dbReference>
<dbReference type="InterPro" id="IPR050570">
    <property type="entry name" value="Cell_wall_metabolism_enzyme"/>
</dbReference>
<dbReference type="Proteomes" id="UP000177676">
    <property type="component" value="Unassembled WGS sequence"/>
</dbReference>
<proteinExistence type="predicted"/>
<dbReference type="AlphaFoldDB" id="A0A1F8H5B0"/>
<evidence type="ECO:0000313" key="3">
    <source>
        <dbReference type="EMBL" id="OGN32802.1"/>
    </source>
</evidence>
<evidence type="ECO:0000256" key="1">
    <source>
        <dbReference type="SAM" id="SignalP"/>
    </source>
</evidence>